<dbReference type="InterPro" id="IPR050131">
    <property type="entry name" value="Peptidase_S8_subtilisin-like"/>
</dbReference>
<dbReference type="Pfam" id="PF00082">
    <property type="entry name" value="Peptidase_S8"/>
    <property type="match status" value="1"/>
</dbReference>
<dbReference type="STRING" id="1122189.SAMN02745165_01567"/>
<dbReference type="Gene3D" id="2.60.40.10">
    <property type="entry name" value="Immunoglobulins"/>
    <property type="match status" value="1"/>
</dbReference>
<dbReference type="SUPFAM" id="SSF49299">
    <property type="entry name" value="PKD domain"/>
    <property type="match status" value="1"/>
</dbReference>
<dbReference type="PANTHER" id="PTHR43806">
    <property type="entry name" value="PEPTIDASE S8"/>
    <property type="match status" value="1"/>
</dbReference>
<dbReference type="PROSITE" id="PS00138">
    <property type="entry name" value="SUBTILASE_SER"/>
    <property type="match status" value="1"/>
</dbReference>
<dbReference type="InterPro" id="IPR036852">
    <property type="entry name" value="Peptidase_S8/S53_dom_sf"/>
</dbReference>
<dbReference type="SMART" id="SM00089">
    <property type="entry name" value="PKD"/>
    <property type="match status" value="1"/>
</dbReference>
<dbReference type="GO" id="GO:0005576">
    <property type="term" value="C:extracellular region"/>
    <property type="evidence" value="ECO:0007669"/>
    <property type="project" value="UniProtKB-SubCell"/>
</dbReference>
<evidence type="ECO:0000259" key="9">
    <source>
        <dbReference type="PROSITE" id="PS50093"/>
    </source>
</evidence>
<accession>A0A1M6GIY4</accession>
<evidence type="ECO:0000256" key="4">
    <source>
        <dbReference type="ARBA" id="ARBA00022670"/>
    </source>
</evidence>
<sequence length="594" mass="61914">MLKRALLLLLLLLPLVASAGQERGLRGPERVADEIIVKFAADLSITEKQGVQKRFGLEKKRDSLHPGAFSVFKHGRPQAVLKSLRAIPGVVYAEQNAYAYASSVVPNDPYYGYQWHMQRIGMGSAWELADGAGAVVAVIDTGVRQSLADLAQTVFLPGYDFVNQDTDPTDDEGHGSHVCGTIAQATNNGIGVAGIAHQSSILPVKVLNNRGSGTYDDIADGIVWAADQGADIINLSLGGPVSLQVLQDACEYAWNNGVLLVVAAGNEATSAPSYPAAYDVCLSVSATTSQDTLASYSNYGSTIDIAAPGGDSGDYNGDGYDDMILQNTFSGTSEGYYFFVGTSMAAPHVAGVAALVKGLAPAIGNAELRSLLEATAEDIGTSGRDDLFGNGLLDAAAAVAAVAGSEPDNFPPQADFSFTADGLQVAFADQSQDSDGLIVAWSWNFGDGTVSSENSPVHAYLFPGTYTVTLTVADDGGDVNSVTKDVTVYDAGVTMGVADITLSKTMRGRNYQVSGLVTILNSLGQPVEGATVSVVWSGTVNASASGSTGADGKVTLLSPRFKVDGAVTLQVVDVIDDLYQYDPATNVETEDSLN</sequence>
<keyword evidence="8" id="KW-0732">Signal</keyword>
<comment type="similarity">
    <text evidence="2 7">Belongs to the peptidase S8 family.</text>
</comment>
<organism evidence="10 11">
    <name type="scientific">Malonomonas rubra DSM 5091</name>
    <dbReference type="NCBI Taxonomy" id="1122189"/>
    <lineage>
        <taxon>Bacteria</taxon>
        <taxon>Pseudomonadati</taxon>
        <taxon>Thermodesulfobacteriota</taxon>
        <taxon>Desulfuromonadia</taxon>
        <taxon>Desulfuromonadales</taxon>
        <taxon>Geopsychrobacteraceae</taxon>
        <taxon>Malonomonas</taxon>
    </lineage>
</organism>
<evidence type="ECO:0000313" key="10">
    <source>
        <dbReference type="EMBL" id="SHJ09904.1"/>
    </source>
</evidence>
<dbReference type="InterPro" id="IPR015500">
    <property type="entry name" value="Peptidase_S8_subtilisin-rel"/>
</dbReference>
<dbReference type="GO" id="GO:0006508">
    <property type="term" value="P:proteolysis"/>
    <property type="evidence" value="ECO:0007669"/>
    <property type="project" value="UniProtKB-KW"/>
</dbReference>
<comment type="subcellular location">
    <subcellularLocation>
        <location evidence="1">Secreted</location>
    </subcellularLocation>
</comment>
<keyword evidence="5 7" id="KW-0378">Hydrolase</keyword>
<reference evidence="10 11" key="1">
    <citation type="submission" date="2016-11" db="EMBL/GenBank/DDBJ databases">
        <authorList>
            <person name="Jaros S."/>
            <person name="Januszkiewicz K."/>
            <person name="Wedrychowicz H."/>
        </authorList>
    </citation>
    <scope>NUCLEOTIDE SEQUENCE [LARGE SCALE GENOMIC DNA]</scope>
    <source>
        <strain evidence="10 11">DSM 5091</strain>
    </source>
</reference>
<dbReference type="GO" id="GO:0004252">
    <property type="term" value="F:serine-type endopeptidase activity"/>
    <property type="evidence" value="ECO:0007669"/>
    <property type="project" value="UniProtKB-UniRule"/>
</dbReference>
<dbReference type="SUPFAM" id="SSF52743">
    <property type="entry name" value="Subtilisin-like"/>
    <property type="match status" value="1"/>
</dbReference>
<evidence type="ECO:0000256" key="7">
    <source>
        <dbReference type="PROSITE-ProRule" id="PRU01240"/>
    </source>
</evidence>
<feature type="domain" description="PKD" evidence="9">
    <location>
        <begin position="422"/>
        <end position="488"/>
    </location>
</feature>
<dbReference type="PROSITE" id="PS50093">
    <property type="entry name" value="PKD"/>
    <property type="match status" value="1"/>
</dbReference>
<dbReference type="CDD" id="cd07484">
    <property type="entry name" value="Peptidases_S8_Thermitase_like"/>
    <property type="match status" value="1"/>
</dbReference>
<feature type="signal peptide" evidence="8">
    <location>
        <begin position="1"/>
        <end position="19"/>
    </location>
</feature>
<dbReference type="Proteomes" id="UP000184171">
    <property type="component" value="Unassembled WGS sequence"/>
</dbReference>
<dbReference type="Pfam" id="PF18911">
    <property type="entry name" value="PKD_4"/>
    <property type="match status" value="1"/>
</dbReference>
<keyword evidence="3" id="KW-0964">Secreted</keyword>
<dbReference type="InterPro" id="IPR023828">
    <property type="entry name" value="Peptidase_S8_Ser-AS"/>
</dbReference>
<dbReference type="InterPro" id="IPR054399">
    <property type="entry name" value="Fervidolysin-like_N_prodom"/>
</dbReference>
<keyword evidence="11" id="KW-1185">Reference proteome</keyword>
<dbReference type="InterPro" id="IPR000601">
    <property type="entry name" value="PKD_dom"/>
</dbReference>
<dbReference type="EMBL" id="FQZT01000004">
    <property type="protein sequence ID" value="SHJ09904.1"/>
    <property type="molecule type" value="Genomic_DNA"/>
</dbReference>
<dbReference type="InterPro" id="IPR035986">
    <property type="entry name" value="PKD_dom_sf"/>
</dbReference>
<keyword evidence="4 7" id="KW-0645">Protease</keyword>
<evidence type="ECO:0000256" key="6">
    <source>
        <dbReference type="ARBA" id="ARBA00022825"/>
    </source>
</evidence>
<evidence type="ECO:0000256" key="1">
    <source>
        <dbReference type="ARBA" id="ARBA00004613"/>
    </source>
</evidence>
<dbReference type="RefSeq" id="WP_072907544.1">
    <property type="nucleotide sequence ID" value="NZ_FQZT01000004.1"/>
</dbReference>
<proteinExistence type="inferred from homology"/>
<dbReference type="PROSITE" id="PS51892">
    <property type="entry name" value="SUBTILASE"/>
    <property type="match status" value="1"/>
</dbReference>
<dbReference type="CDD" id="cd00146">
    <property type="entry name" value="PKD"/>
    <property type="match status" value="1"/>
</dbReference>
<dbReference type="InterPro" id="IPR013783">
    <property type="entry name" value="Ig-like_fold"/>
</dbReference>
<evidence type="ECO:0000256" key="3">
    <source>
        <dbReference type="ARBA" id="ARBA00022525"/>
    </source>
</evidence>
<gene>
    <name evidence="10" type="ORF">SAMN02745165_01567</name>
</gene>
<dbReference type="PANTHER" id="PTHR43806:SF11">
    <property type="entry name" value="CEREVISIN-RELATED"/>
    <property type="match status" value="1"/>
</dbReference>
<evidence type="ECO:0000256" key="5">
    <source>
        <dbReference type="ARBA" id="ARBA00022801"/>
    </source>
</evidence>
<feature type="active site" description="Charge relay system" evidence="7">
    <location>
        <position position="140"/>
    </location>
</feature>
<dbReference type="Pfam" id="PF22148">
    <property type="entry name" value="Fervidolysin_NPro-like"/>
    <property type="match status" value="1"/>
</dbReference>
<feature type="chain" id="PRO_5011979893" evidence="8">
    <location>
        <begin position="20"/>
        <end position="594"/>
    </location>
</feature>
<keyword evidence="6 7" id="KW-0720">Serine protease</keyword>
<dbReference type="AlphaFoldDB" id="A0A1M6GIY4"/>
<dbReference type="InterPro" id="IPR022409">
    <property type="entry name" value="PKD/Chitinase_dom"/>
</dbReference>
<evidence type="ECO:0000256" key="8">
    <source>
        <dbReference type="SAM" id="SignalP"/>
    </source>
</evidence>
<protein>
    <submittedName>
        <fullName evidence="10">Serine protease</fullName>
    </submittedName>
</protein>
<dbReference type="Gene3D" id="3.40.50.200">
    <property type="entry name" value="Peptidase S8/S53 domain"/>
    <property type="match status" value="1"/>
</dbReference>
<evidence type="ECO:0000313" key="11">
    <source>
        <dbReference type="Proteomes" id="UP000184171"/>
    </source>
</evidence>
<evidence type="ECO:0000256" key="2">
    <source>
        <dbReference type="ARBA" id="ARBA00011073"/>
    </source>
</evidence>
<feature type="active site" description="Charge relay system" evidence="7">
    <location>
        <position position="174"/>
    </location>
</feature>
<dbReference type="PRINTS" id="PR00723">
    <property type="entry name" value="SUBTILISIN"/>
</dbReference>
<feature type="active site" description="Charge relay system" evidence="7">
    <location>
        <position position="343"/>
    </location>
</feature>
<name>A0A1M6GIY4_MALRU</name>
<dbReference type="InterPro" id="IPR034084">
    <property type="entry name" value="Thermitase-like_dom"/>
</dbReference>
<dbReference type="OrthoDB" id="9765693at2"/>
<dbReference type="InterPro" id="IPR000209">
    <property type="entry name" value="Peptidase_S8/S53_dom"/>
</dbReference>